<evidence type="ECO:0000313" key="2">
    <source>
        <dbReference type="Proteomes" id="UP000499080"/>
    </source>
</evidence>
<dbReference type="AlphaFoldDB" id="A0A4Y2N9R8"/>
<name>A0A4Y2N9R8_ARAVE</name>
<evidence type="ECO:0000313" key="1">
    <source>
        <dbReference type="EMBL" id="GBN36135.1"/>
    </source>
</evidence>
<sequence>MQRQSVGKILNYPDSNFRLQQSCSKLAASLTRQECKLETSYCKRRSQHASNLQQACCVKLIANCSKNRVCRRTSVALATQTAGLRLPKTDYAGISCIYTFYFKLSS</sequence>
<accession>A0A4Y2N9R8</accession>
<dbReference type="Proteomes" id="UP000499080">
    <property type="component" value="Unassembled WGS sequence"/>
</dbReference>
<proteinExistence type="predicted"/>
<comment type="caution">
    <text evidence="1">The sequence shown here is derived from an EMBL/GenBank/DDBJ whole genome shotgun (WGS) entry which is preliminary data.</text>
</comment>
<gene>
    <name evidence="1" type="ORF">AVEN_47135_1</name>
</gene>
<reference evidence="1 2" key="1">
    <citation type="journal article" date="2019" name="Sci. Rep.">
        <title>Orb-weaving spider Araneus ventricosus genome elucidates the spidroin gene catalogue.</title>
        <authorList>
            <person name="Kono N."/>
            <person name="Nakamura H."/>
            <person name="Ohtoshi R."/>
            <person name="Moran D.A.P."/>
            <person name="Shinohara A."/>
            <person name="Yoshida Y."/>
            <person name="Fujiwara M."/>
            <person name="Mori M."/>
            <person name="Tomita M."/>
            <person name="Arakawa K."/>
        </authorList>
    </citation>
    <scope>NUCLEOTIDE SEQUENCE [LARGE SCALE GENOMIC DNA]</scope>
</reference>
<dbReference type="EMBL" id="BGPR01008793">
    <property type="protein sequence ID" value="GBN36135.1"/>
    <property type="molecule type" value="Genomic_DNA"/>
</dbReference>
<keyword evidence="2" id="KW-1185">Reference proteome</keyword>
<organism evidence="1 2">
    <name type="scientific">Araneus ventricosus</name>
    <name type="common">Orbweaver spider</name>
    <name type="synonym">Epeira ventricosa</name>
    <dbReference type="NCBI Taxonomy" id="182803"/>
    <lineage>
        <taxon>Eukaryota</taxon>
        <taxon>Metazoa</taxon>
        <taxon>Ecdysozoa</taxon>
        <taxon>Arthropoda</taxon>
        <taxon>Chelicerata</taxon>
        <taxon>Arachnida</taxon>
        <taxon>Araneae</taxon>
        <taxon>Araneomorphae</taxon>
        <taxon>Entelegynae</taxon>
        <taxon>Araneoidea</taxon>
        <taxon>Araneidae</taxon>
        <taxon>Araneus</taxon>
    </lineage>
</organism>
<protein>
    <submittedName>
        <fullName evidence="1">Uncharacterized protein</fullName>
    </submittedName>
</protein>